<dbReference type="InterPro" id="IPR013216">
    <property type="entry name" value="Methyltransf_11"/>
</dbReference>
<keyword evidence="3" id="KW-1185">Reference proteome</keyword>
<reference evidence="2 3" key="1">
    <citation type="submission" date="2020-04" db="EMBL/GenBank/DDBJ databases">
        <title>Genomic insights into acetone-butanol-ethanol (ABE) fermentation by sequencing solventogenic clostridia strains.</title>
        <authorList>
            <person name="Brown S."/>
        </authorList>
    </citation>
    <scope>NUCLEOTIDE SEQUENCE [LARGE SCALE GENOMIC DNA]</scope>
    <source>
        <strain evidence="2 3">DJ011</strain>
    </source>
</reference>
<dbReference type="GO" id="GO:0032259">
    <property type="term" value="P:methylation"/>
    <property type="evidence" value="ECO:0007669"/>
    <property type="project" value="UniProtKB-KW"/>
</dbReference>
<feature type="domain" description="Methyltransferase type 11" evidence="1">
    <location>
        <begin position="38"/>
        <end position="129"/>
    </location>
</feature>
<keyword evidence="2" id="KW-0489">Methyltransferase</keyword>
<comment type="caution">
    <text evidence="2">The sequence shown here is derived from an EMBL/GenBank/DDBJ whole genome shotgun (WGS) entry which is preliminary data.</text>
</comment>
<dbReference type="Pfam" id="PF08241">
    <property type="entry name" value="Methyltransf_11"/>
    <property type="match status" value="1"/>
</dbReference>
<dbReference type="Proteomes" id="UP000563151">
    <property type="component" value="Unassembled WGS sequence"/>
</dbReference>
<accession>A0A923ECF7</accession>
<evidence type="ECO:0000313" key="3">
    <source>
        <dbReference type="Proteomes" id="UP000563151"/>
    </source>
</evidence>
<protein>
    <submittedName>
        <fullName evidence="2">Class I SAM-dependent methyltransferase</fullName>
    </submittedName>
</protein>
<dbReference type="AlphaFoldDB" id="A0A923ECF7"/>
<gene>
    <name evidence="2" type="ORF">HGG79_13400</name>
</gene>
<organism evidence="2 3">
    <name type="scientific">Clostridium tetanomorphum</name>
    <dbReference type="NCBI Taxonomy" id="1553"/>
    <lineage>
        <taxon>Bacteria</taxon>
        <taxon>Bacillati</taxon>
        <taxon>Bacillota</taxon>
        <taxon>Clostridia</taxon>
        <taxon>Eubacteriales</taxon>
        <taxon>Clostridiaceae</taxon>
        <taxon>Clostridium</taxon>
    </lineage>
</organism>
<dbReference type="PANTHER" id="PTHR43861:SF1">
    <property type="entry name" value="TRANS-ACONITATE 2-METHYLTRANSFERASE"/>
    <property type="match status" value="1"/>
</dbReference>
<evidence type="ECO:0000313" key="2">
    <source>
        <dbReference type="EMBL" id="MBC2398761.1"/>
    </source>
</evidence>
<keyword evidence="2" id="KW-0808">Transferase</keyword>
<sequence length="194" mass="23285">MELSPRLYHYFVRPKWFLNKFYNSMFQNCIEFKDKTVLDFGCGIGSSSYLFESSNYLGVDCDDKRINYAKKLYPEYNFITTKDGLLPLSQNSVDYIMILSVLHHIPTEELTDSLKEFKRVLKSDGNIIIVEPCFFKKARMRNWYMSKLDKGKYIRNEDEYLDLFRKANYKTKVIKRYNQLLFYNKIMIYAYPDT</sequence>
<dbReference type="EMBL" id="JAAZWO010000017">
    <property type="protein sequence ID" value="MBC2398761.1"/>
    <property type="molecule type" value="Genomic_DNA"/>
</dbReference>
<proteinExistence type="predicted"/>
<name>A0A923ECF7_CLOTT</name>
<dbReference type="InterPro" id="IPR029063">
    <property type="entry name" value="SAM-dependent_MTases_sf"/>
</dbReference>
<evidence type="ECO:0000259" key="1">
    <source>
        <dbReference type="Pfam" id="PF08241"/>
    </source>
</evidence>
<dbReference type="CDD" id="cd02440">
    <property type="entry name" value="AdoMet_MTases"/>
    <property type="match status" value="1"/>
</dbReference>
<dbReference type="RefSeq" id="WP_173680560.1">
    <property type="nucleotide sequence ID" value="NZ_JAAZWO010000017.1"/>
</dbReference>
<dbReference type="PANTHER" id="PTHR43861">
    <property type="entry name" value="TRANS-ACONITATE 2-METHYLTRANSFERASE-RELATED"/>
    <property type="match status" value="1"/>
</dbReference>
<dbReference type="Gene3D" id="3.40.50.150">
    <property type="entry name" value="Vaccinia Virus protein VP39"/>
    <property type="match status" value="1"/>
</dbReference>
<dbReference type="GO" id="GO:0008757">
    <property type="term" value="F:S-adenosylmethionine-dependent methyltransferase activity"/>
    <property type="evidence" value="ECO:0007669"/>
    <property type="project" value="InterPro"/>
</dbReference>
<dbReference type="SUPFAM" id="SSF53335">
    <property type="entry name" value="S-adenosyl-L-methionine-dependent methyltransferases"/>
    <property type="match status" value="1"/>
</dbReference>